<accession>A0A6A6R9U9</accession>
<keyword evidence="1 4" id="KW-0645">Protease</keyword>
<dbReference type="InterPro" id="IPR008979">
    <property type="entry name" value="Galactose-bd-like_sf"/>
</dbReference>
<dbReference type="PRINTS" id="PR00723">
    <property type="entry name" value="SUBTILISIN"/>
</dbReference>
<name>A0A6A6R9U9_9PEZI</name>
<keyword evidence="2 4" id="KW-0378">Hydrolase</keyword>
<dbReference type="PANTHER" id="PTHR43399">
    <property type="entry name" value="SUBTILISIN-RELATED"/>
    <property type="match status" value="1"/>
</dbReference>
<gene>
    <name evidence="6" type="ORF">BU16DRAFT_546668</name>
</gene>
<dbReference type="SUPFAM" id="SSF49785">
    <property type="entry name" value="Galactose-binding domain-like"/>
    <property type="match status" value="1"/>
</dbReference>
<feature type="active site" description="Charge relay system" evidence="4">
    <location>
        <position position="605"/>
    </location>
</feature>
<sequence>MAARKEYGVNFAVAGGPGGWIHSPLHESITLAALVSTGYNVAPGTTLESASNADWEYIRGVVWNDDPACLLFDDYADANHTYSTGWTWGYYYKAGESEWKKDKSDKMQNPTGRSHYGDLQFLHCMASKFGEKPGETKTKLIKWLSVLWKLANGEEGITPDTVISKTDMAEFCPNFSLPANWGTLRYLLSGESAFEALDIPRRALGSMFHIIQDSYALGHTRRTLLNPEAKVSDDPLQFQPGVVDKWGPIENFHVYNGQDDHHHELYDHADTPIPDPTNLANLDQFNSMIGCRDAVEKCRGLIELKKAGKTWETGVKTYLDEVVFLLSQDATDADTRDGIMASITVNGNTIVPIGSQGEGWTINANDQGEVESAPNAKDSNFILVQVDRVLTVAEKGVLADHHVEIQEYVAENTFLCRYEPDDLQALRLLPFVVTADVYLPQLKTTISLKEMVESEHDQEDYEVDLILHETPNLTSEQLAPYVAQAAEVALGDLEILERKIRVTVHQDKLAALAALDSVNRIEEVRQYATFNDQARAVLLDAGAIHSASIAYQGTGQIVCVADSGFDQGIAADTGNIKVHPAFSDRVVQVIGMVPGTATPNDPVGHGTHVCASICGNGVYKNTADMVDVPMKGTAPNAKIVVQAMSQWDPNYRAWILSPPADTSILYSEAYQLGARIHNNSWGLIWSPTARQFGYAGGATAIDRFMGDNLDFCILVAAGNDARAKNAGASQIGDNGAAKNCITVGATGTTRDNDGQRYTRGFKHGSDVTSVAIFSSRGPTLPARNAKNETTVGRIKPDVVAPGVAILSAASRALLPKDHRRVANGESADPDWMFQSGTSQATPLVSGCVALLREALQGVGKDKISAALIKALLVNGAVLHSSGDESGKTLIYDYAQGFGRVNVSASLGMVQRLSFVDGWKGNMKCESEHPHAQDVPMLRVTSEMDKTWQSPPLAIPSTGARTRLTVTMTYPDPHGALLQNDMNLIVRAGVGDEAIERHGNMADGDQEFDCENTVEKIIWDDVPGPTAVIVVKAQAFAITSVEQTFAVAWDLQSI</sequence>
<evidence type="ECO:0000259" key="5">
    <source>
        <dbReference type="Pfam" id="PF00082"/>
    </source>
</evidence>
<evidence type="ECO:0000256" key="3">
    <source>
        <dbReference type="ARBA" id="ARBA00022825"/>
    </source>
</evidence>
<dbReference type="PROSITE" id="PS00138">
    <property type="entry name" value="SUBTILASE_SER"/>
    <property type="match status" value="1"/>
</dbReference>
<dbReference type="InterPro" id="IPR015500">
    <property type="entry name" value="Peptidase_S8_subtilisin-rel"/>
</dbReference>
<dbReference type="SUPFAM" id="SSF52743">
    <property type="entry name" value="Subtilisin-like"/>
    <property type="match status" value="1"/>
</dbReference>
<keyword evidence="3 4" id="KW-0720">Serine protease</keyword>
<dbReference type="EMBL" id="MU004182">
    <property type="protein sequence ID" value="KAF2501429.1"/>
    <property type="molecule type" value="Genomic_DNA"/>
</dbReference>
<evidence type="ECO:0000313" key="7">
    <source>
        <dbReference type="Proteomes" id="UP000799750"/>
    </source>
</evidence>
<dbReference type="GO" id="GO:0004252">
    <property type="term" value="F:serine-type endopeptidase activity"/>
    <property type="evidence" value="ECO:0007669"/>
    <property type="project" value="UniProtKB-UniRule"/>
</dbReference>
<dbReference type="OrthoDB" id="10256524at2759"/>
<dbReference type="InterPro" id="IPR000209">
    <property type="entry name" value="Peptidase_S8/S53_dom"/>
</dbReference>
<keyword evidence="7" id="KW-1185">Reference proteome</keyword>
<evidence type="ECO:0000256" key="1">
    <source>
        <dbReference type="ARBA" id="ARBA00022670"/>
    </source>
</evidence>
<dbReference type="InterPro" id="IPR051048">
    <property type="entry name" value="Peptidase_S8/S53_subtilisin"/>
</dbReference>
<protein>
    <submittedName>
        <fullName evidence="6">Subtilisin-like protein</fullName>
    </submittedName>
</protein>
<dbReference type="Pfam" id="PF00082">
    <property type="entry name" value="Peptidase_S8"/>
    <property type="match status" value="1"/>
</dbReference>
<dbReference type="PANTHER" id="PTHR43399:SF5">
    <property type="entry name" value="PEPTIDASE S8 FAMILY WITH PROTEASE-ASSOCIATED DOMAIN"/>
    <property type="match status" value="1"/>
</dbReference>
<feature type="active site" description="Charge relay system" evidence="4">
    <location>
        <position position="838"/>
    </location>
</feature>
<feature type="active site" description="Charge relay system" evidence="4">
    <location>
        <position position="566"/>
    </location>
</feature>
<dbReference type="Proteomes" id="UP000799750">
    <property type="component" value="Unassembled WGS sequence"/>
</dbReference>
<evidence type="ECO:0000256" key="2">
    <source>
        <dbReference type="ARBA" id="ARBA00022801"/>
    </source>
</evidence>
<proteinExistence type="inferred from homology"/>
<dbReference type="InterPro" id="IPR023828">
    <property type="entry name" value="Peptidase_S8_Ser-AS"/>
</dbReference>
<organism evidence="6 7">
    <name type="scientific">Lophium mytilinum</name>
    <dbReference type="NCBI Taxonomy" id="390894"/>
    <lineage>
        <taxon>Eukaryota</taxon>
        <taxon>Fungi</taxon>
        <taxon>Dikarya</taxon>
        <taxon>Ascomycota</taxon>
        <taxon>Pezizomycotina</taxon>
        <taxon>Dothideomycetes</taxon>
        <taxon>Pleosporomycetidae</taxon>
        <taxon>Mytilinidiales</taxon>
        <taxon>Mytilinidiaceae</taxon>
        <taxon>Lophium</taxon>
    </lineage>
</organism>
<dbReference type="PROSITE" id="PS51892">
    <property type="entry name" value="SUBTILASE"/>
    <property type="match status" value="1"/>
</dbReference>
<comment type="similarity">
    <text evidence="4">Belongs to the peptidase S8 family.</text>
</comment>
<dbReference type="CDD" id="cd04842">
    <property type="entry name" value="Peptidases_S8_Kp43_protease"/>
    <property type="match status" value="1"/>
</dbReference>
<dbReference type="InterPro" id="IPR036852">
    <property type="entry name" value="Peptidase_S8/S53_dom_sf"/>
</dbReference>
<dbReference type="InterPro" id="IPR034058">
    <property type="entry name" value="TagA/B/C/D_pept_dom"/>
</dbReference>
<dbReference type="GO" id="GO:0006508">
    <property type="term" value="P:proteolysis"/>
    <property type="evidence" value="ECO:0007669"/>
    <property type="project" value="UniProtKB-KW"/>
</dbReference>
<dbReference type="Gene3D" id="2.60.120.380">
    <property type="match status" value="1"/>
</dbReference>
<feature type="domain" description="Peptidase S8/S53" evidence="5">
    <location>
        <begin position="553"/>
        <end position="898"/>
    </location>
</feature>
<reference evidence="6" key="1">
    <citation type="journal article" date="2020" name="Stud. Mycol.">
        <title>101 Dothideomycetes genomes: a test case for predicting lifestyles and emergence of pathogens.</title>
        <authorList>
            <person name="Haridas S."/>
            <person name="Albert R."/>
            <person name="Binder M."/>
            <person name="Bloem J."/>
            <person name="Labutti K."/>
            <person name="Salamov A."/>
            <person name="Andreopoulos B."/>
            <person name="Baker S."/>
            <person name="Barry K."/>
            <person name="Bills G."/>
            <person name="Bluhm B."/>
            <person name="Cannon C."/>
            <person name="Castanera R."/>
            <person name="Culley D."/>
            <person name="Daum C."/>
            <person name="Ezra D."/>
            <person name="Gonzalez J."/>
            <person name="Henrissat B."/>
            <person name="Kuo A."/>
            <person name="Liang C."/>
            <person name="Lipzen A."/>
            <person name="Lutzoni F."/>
            <person name="Magnuson J."/>
            <person name="Mondo S."/>
            <person name="Nolan M."/>
            <person name="Ohm R."/>
            <person name="Pangilinan J."/>
            <person name="Park H.-J."/>
            <person name="Ramirez L."/>
            <person name="Alfaro M."/>
            <person name="Sun H."/>
            <person name="Tritt A."/>
            <person name="Yoshinaga Y."/>
            <person name="Zwiers L.-H."/>
            <person name="Turgeon B."/>
            <person name="Goodwin S."/>
            <person name="Spatafora J."/>
            <person name="Crous P."/>
            <person name="Grigoriev I."/>
        </authorList>
    </citation>
    <scope>NUCLEOTIDE SEQUENCE</scope>
    <source>
        <strain evidence="6">CBS 269.34</strain>
    </source>
</reference>
<dbReference type="AlphaFoldDB" id="A0A6A6R9U9"/>
<evidence type="ECO:0000313" key="6">
    <source>
        <dbReference type="EMBL" id="KAF2501429.1"/>
    </source>
</evidence>
<evidence type="ECO:0000256" key="4">
    <source>
        <dbReference type="PROSITE-ProRule" id="PRU01240"/>
    </source>
</evidence>
<dbReference type="Gene3D" id="3.40.50.200">
    <property type="entry name" value="Peptidase S8/S53 domain"/>
    <property type="match status" value="1"/>
</dbReference>